<dbReference type="InterPro" id="IPR054595">
    <property type="entry name" value="DBL_C"/>
</dbReference>
<protein>
    <recommendedName>
        <fullName evidence="6">Duffy-binding-like domain-containing protein</fullName>
    </recommendedName>
</protein>
<dbReference type="SUPFAM" id="SSF140924">
    <property type="entry name" value="Duffy binding domain-like"/>
    <property type="match status" value="1"/>
</dbReference>
<feature type="region of interest" description="Disordered" evidence="1">
    <location>
        <begin position="105"/>
        <end position="162"/>
    </location>
</feature>
<evidence type="ECO:0000256" key="1">
    <source>
        <dbReference type="SAM" id="MobiDB-lite"/>
    </source>
</evidence>
<feature type="region of interest" description="Disordered" evidence="1">
    <location>
        <begin position="1"/>
        <end position="87"/>
    </location>
</feature>
<sequence>MFYTLGDYRDILVRGGDVNSGSKKEGDSSSNEKNLVVLASGSDKKSRDEMEAIQKKIQEHINNGSKPVNSSPATGGKNPGQTPKDWWDKIAEPIWNGMICALTYKDGEEGKPPKEDDSLKGALLEGGKPKKEDYKYDQVKLEENSVNDGPKPTPQTAAASSDTPLLSDFVLRPPYFRYLEEWGETFCREKKKRLENIKVECNVEESGPRGNEKNPKCSCYGENCKDQLEDNPSTDADLKCPG</sequence>
<dbReference type="GO" id="GO:0046789">
    <property type="term" value="F:host cell surface receptor binding"/>
    <property type="evidence" value="ECO:0007669"/>
    <property type="project" value="InterPro"/>
</dbReference>
<dbReference type="InterPro" id="IPR042202">
    <property type="entry name" value="Duffy-ag-bd_sf"/>
</dbReference>
<reference evidence="4 5" key="2">
    <citation type="submission" date="2013-02" db="EMBL/GenBank/DDBJ databases">
        <title>The Genome Sequence of Plasmodium falciparum Tanzania (2000708).</title>
        <authorList>
            <consortium name="The Broad Institute Genome Sequencing Platform"/>
            <consortium name="The Broad Institute Genome Sequencing Center for Infectious Disease"/>
            <person name="Neafsey D."/>
            <person name="Cheeseman I."/>
            <person name="Volkman S."/>
            <person name="Adams J."/>
            <person name="Walker B."/>
            <person name="Young S.K."/>
            <person name="Zeng Q."/>
            <person name="Gargeya S."/>
            <person name="Fitzgerald M."/>
            <person name="Haas B."/>
            <person name="Abouelleil A."/>
            <person name="Alvarado L."/>
            <person name="Arachchi H.M."/>
            <person name="Berlin A.M."/>
            <person name="Chapman S.B."/>
            <person name="Dewar J."/>
            <person name="Goldberg J."/>
            <person name="Griggs A."/>
            <person name="Gujja S."/>
            <person name="Hansen M."/>
            <person name="Howarth C."/>
            <person name="Imamovic A."/>
            <person name="Larimer J."/>
            <person name="McCowan C."/>
            <person name="Murphy C."/>
            <person name="Neiman D."/>
            <person name="Pearson M."/>
            <person name="Priest M."/>
            <person name="Roberts A."/>
            <person name="Saif S."/>
            <person name="Shea T."/>
            <person name="Sisk P."/>
            <person name="Sykes S."/>
            <person name="Wortman J."/>
            <person name="Nusbaum C."/>
            <person name="Birren B."/>
        </authorList>
    </citation>
    <scope>NUCLEOTIDE SEQUENCE [LARGE SCALE GENOMIC DNA]</scope>
    <source>
        <strain evidence="5">Tanzania (2000708)</strain>
    </source>
</reference>
<feature type="compositionally biased region" description="Basic and acidic residues" evidence="1">
    <location>
        <begin position="127"/>
        <end position="143"/>
    </location>
</feature>
<evidence type="ECO:0000313" key="5">
    <source>
        <dbReference type="Proteomes" id="UP000030708"/>
    </source>
</evidence>
<evidence type="ECO:0000313" key="4">
    <source>
        <dbReference type="EMBL" id="ETW33447.1"/>
    </source>
</evidence>
<feature type="compositionally biased region" description="Polar residues" evidence="1">
    <location>
        <begin position="60"/>
        <end position="73"/>
    </location>
</feature>
<feature type="compositionally biased region" description="Basic and acidic residues" evidence="1">
    <location>
        <begin position="105"/>
        <end position="119"/>
    </location>
</feature>
<evidence type="ECO:0000259" key="2">
    <source>
        <dbReference type="Pfam" id="PF05424"/>
    </source>
</evidence>
<dbReference type="InterPro" id="IPR008602">
    <property type="entry name" value="Duffy-antigen-binding"/>
</dbReference>
<gene>
    <name evidence="4" type="ORF">PFTANZ_05834</name>
</gene>
<feature type="compositionally biased region" description="Basic and acidic residues" evidence="1">
    <location>
        <begin position="42"/>
        <end position="59"/>
    </location>
</feature>
<feature type="domain" description="Duffy-antigen binding" evidence="2">
    <location>
        <begin position="1"/>
        <end position="127"/>
    </location>
</feature>
<dbReference type="Pfam" id="PF05424">
    <property type="entry name" value="Duffy_binding"/>
    <property type="match status" value="1"/>
</dbReference>
<accession>A0A024VYD8</accession>
<feature type="domain" description="Duffy-binding-like" evidence="3">
    <location>
        <begin position="181"/>
        <end position="241"/>
    </location>
</feature>
<dbReference type="AlphaFoldDB" id="A0A024VYD8"/>
<evidence type="ECO:0000259" key="3">
    <source>
        <dbReference type="Pfam" id="PF22672"/>
    </source>
</evidence>
<name>A0A024VYD8_PLAFA</name>
<dbReference type="Pfam" id="PF22672">
    <property type="entry name" value="DBL_C"/>
    <property type="match status" value="1"/>
</dbReference>
<organism evidence="4 5">
    <name type="scientific">Plasmodium falciparum Tanzania</name>
    <name type="common">2000708</name>
    <dbReference type="NCBI Taxonomy" id="1036725"/>
    <lineage>
        <taxon>Eukaryota</taxon>
        <taxon>Sar</taxon>
        <taxon>Alveolata</taxon>
        <taxon>Apicomplexa</taxon>
        <taxon>Aconoidasida</taxon>
        <taxon>Haemosporida</taxon>
        <taxon>Plasmodiidae</taxon>
        <taxon>Plasmodium</taxon>
        <taxon>Plasmodium (Laverania)</taxon>
    </lineage>
</organism>
<dbReference type="Gene3D" id="1.20.1310.20">
    <property type="entry name" value="Duffy-antigen binding domain"/>
    <property type="match status" value="1"/>
</dbReference>
<proteinExistence type="predicted"/>
<dbReference type="Proteomes" id="UP000030708">
    <property type="component" value="Unassembled WGS sequence"/>
</dbReference>
<reference evidence="4 5" key="1">
    <citation type="submission" date="2013-02" db="EMBL/GenBank/DDBJ databases">
        <title>The Genome Annotation of Plasmodium falciparum Tanzania (2000708).</title>
        <authorList>
            <consortium name="The Broad Institute Genome Sequencing Platform"/>
            <consortium name="The Broad Institute Genome Sequencing Center for Infectious Disease"/>
            <person name="Neafsey D."/>
            <person name="Hoffman S."/>
            <person name="Volkman S."/>
            <person name="Rosenthal P."/>
            <person name="Walker B."/>
            <person name="Young S.K."/>
            <person name="Zeng Q."/>
            <person name="Gargeya S."/>
            <person name="Fitzgerald M."/>
            <person name="Haas B."/>
            <person name="Abouelleil A."/>
            <person name="Allen A.W."/>
            <person name="Alvarado L."/>
            <person name="Arachchi H.M."/>
            <person name="Berlin A.M."/>
            <person name="Chapman S.B."/>
            <person name="Gainer-Dewar J."/>
            <person name="Goldberg J."/>
            <person name="Griggs A."/>
            <person name="Gujja S."/>
            <person name="Hansen M."/>
            <person name="Howarth C."/>
            <person name="Imamovic A."/>
            <person name="Ireland A."/>
            <person name="Larimer J."/>
            <person name="McCowan C."/>
            <person name="Murphy C."/>
            <person name="Pearson M."/>
            <person name="Poon T.W."/>
            <person name="Priest M."/>
            <person name="Roberts A."/>
            <person name="Saif S."/>
            <person name="Shea T."/>
            <person name="Sisk P."/>
            <person name="Sykes S."/>
            <person name="Wortman J."/>
            <person name="Nusbaum C."/>
            <person name="Birren B."/>
        </authorList>
    </citation>
    <scope>NUCLEOTIDE SEQUENCE [LARGE SCALE GENOMIC DNA]</scope>
    <source>
        <strain evidence="5">Tanzania (2000708)</strain>
    </source>
</reference>
<dbReference type="Gene3D" id="1.20.58.830">
    <property type="match status" value="1"/>
</dbReference>
<dbReference type="GO" id="GO:0016020">
    <property type="term" value="C:membrane"/>
    <property type="evidence" value="ECO:0007669"/>
    <property type="project" value="InterPro"/>
</dbReference>
<evidence type="ECO:0008006" key="6">
    <source>
        <dbReference type="Google" id="ProtNLM"/>
    </source>
</evidence>
<dbReference type="EMBL" id="KI926613">
    <property type="protein sequence ID" value="ETW33447.1"/>
    <property type="molecule type" value="Genomic_DNA"/>
</dbReference>
<feature type="non-terminal residue" evidence="4">
    <location>
        <position position="242"/>
    </location>
</feature>